<proteinExistence type="predicted"/>
<sequence>MIVAQNFPKLSQAVGTCRHFMLYIVEVS</sequence>
<name>A0A0A8YWJ7_ARUDO</name>
<reference evidence="1" key="1">
    <citation type="submission" date="2014-09" db="EMBL/GenBank/DDBJ databases">
        <authorList>
            <person name="Magalhaes I.L.F."/>
            <person name="Oliveira U."/>
            <person name="Santos F.R."/>
            <person name="Vidigal T.H.D.A."/>
            <person name="Brescovit A.D."/>
            <person name="Santos A.J."/>
        </authorList>
    </citation>
    <scope>NUCLEOTIDE SEQUENCE</scope>
    <source>
        <tissue evidence="1">Shoot tissue taken approximately 20 cm above the soil surface</tissue>
    </source>
</reference>
<evidence type="ECO:0000313" key="1">
    <source>
        <dbReference type="EMBL" id="JAD31499.1"/>
    </source>
</evidence>
<reference evidence="1" key="2">
    <citation type="journal article" date="2015" name="Data Brief">
        <title>Shoot transcriptome of the giant reed, Arundo donax.</title>
        <authorList>
            <person name="Barrero R.A."/>
            <person name="Guerrero F.D."/>
            <person name="Moolhuijzen P."/>
            <person name="Goolsby J.A."/>
            <person name="Tidwell J."/>
            <person name="Bellgard S.E."/>
            <person name="Bellgard M.I."/>
        </authorList>
    </citation>
    <scope>NUCLEOTIDE SEQUENCE</scope>
    <source>
        <tissue evidence="1">Shoot tissue taken approximately 20 cm above the soil surface</tissue>
    </source>
</reference>
<protein>
    <submittedName>
        <fullName evidence="1">Uncharacterized protein</fullName>
    </submittedName>
</protein>
<dbReference type="AlphaFoldDB" id="A0A0A8YWJ7"/>
<dbReference type="EMBL" id="GBRH01266396">
    <property type="protein sequence ID" value="JAD31499.1"/>
    <property type="molecule type" value="Transcribed_RNA"/>
</dbReference>
<accession>A0A0A8YWJ7</accession>
<organism evidence="1">
    <name type="scientific">Arundo donax</name>
    <name type="common">Giant reed</name>
    <name type="synonym">Donax arundinaceus</name>
    <dbReference type="NCBI Taxonomy" id="35708"/>
    <lineage>
        <taxon>Eukaryota</taxon>
        <taxon>Viridiplantae</taxon>
        <taxon>Streptophyta</taxon>
        <taxon>Embryophyta</taxon>
        <taxon>Tracheophyta</taxon>
        <taxon>Spermatophyta</taxon>
        <taxon>Magnoliopsida</taxon>
        <taxon>Liliopsida</taxon>
        <taxon>Poales</taxon>
        <taxon>Poaceae</taxon>
        <taxon>PACMAD clade</taxon>
        <taxon>Arundinoideae</taxon>
        <taxon>Arundineae</taxon>
        <taxon>Arundo</taxon>
    </lineage>
</organism>